<dbReference type="OMA" id="TWKPHYH"/>
<dbReference type="InterPro" id="IPR000048">
    <property type="entry name" value="IQ_motif_EF-hand-BS"/>
</dbReference>
<comment type="subunit">
    <text evidence="3">Binds to multiple calmodulin (CaM) in the presence of Ca(2+) and CaM-like proteins.</text>
</comment>
<feature type="region of interest" description="Disordered" evidence="5">
    <location>
        <begin position="285"/>
        <end position="325"/>
    </location>
</feature>
<dbReference type="EMBL" id="KI632098">
    <property type="protein sequence ID" value="EYU25070.1"/>
    <property type="molecule type" value="Genomic_DNA"/>
</dbReference>
<feature type="compositionally biased region" description="Polar residues" evidence="5">
    <location>
        <begin position="47"/>
        <end position="60"/>
    </location>
</feature>
<evidence type="ECO:0000256" key="2">
    <source>
        <dbReference type="ARBA" id="ARBA00024341"/>
    </source>
</evidence>
<dbReference type="OrthoDB" id="1686972at2759"/>
<accession>A0A022QEZ2</accession>
<gene>
    <name evidence="7" type="ORF">MIMGU_mgv1a007392mg</name>
</gene>
<dbReference type="KEGG" id="egt:105971828"/>
<reference evidence="7 8" key="1">
    <citation type="journal article" date="2013" name="Proc. Natl. Acad. Sci. U.S.A.">
        <title>Fine-scale variation in meiotic recombination in Mimulus inferred from population shotgun sequencing.</title>
        <authorList>
            <person name="Hellsten U."/>
            <person name="Wright K.M."/>
            <person name="Jenkins J."/>
            <person name="Shu S."/>
            <person name="Yuan Y."/>
            <person name="Wessler S.R."/>
            <person name="Schmutz J."/>
            <person name="Willis J.H."/>
            <person name="Rokhsar D.S."/>
        </authorList>
    </citation>
    <scope>NUCLEOTIDE SEQUENCE [LARGE SCALE GENOMIC DNA]</scope>
    <source>
        <strain evidence="8">cv. DUN x IM62</strain>
    </source>
</reference>
<protein>
    <recommendedName>
        <fullName evidence="6">DUF4005 domain-containing protein</fullName>
    </recommendedName>
</protein>
<feature type="compositionally biased region" description="Low complexity" evidence="5">
    <location>
        <begin position="14"/>
        <end position="30"/>
    </location>
</feature>
<evidence type="ECO:0000313" key="8">
    <source>
        <dbReference type="Proteomes" id="UP000030748"/>
    </source>
</evidence>
<evidence type="ECO:0000256" key="3">
    <source>
        <dbReference type="ARBA" id="ARBA00024378"/>
    </source>
</evidence>
<keyword evidence="8" id="KW-1185">Reference proteome</keyword>
<evidence type="ECO:0000259" key="6">
    <source>
        <dbReference type="Pfam" id="PF13178"/>
    </source>
</evidence>
<dbReference type="InterPro" id="IPR025064">
    <property type="entry name" value="DUF4005"/>
</dbReference>
<dbReference type="GO" id="GO:0005516">
    <property type="term" value="F:calmodulin binding"/>
    <property type="evidence" value="ECO:0007669"/>
    <property type="project" value="UniProtKB-KW"/>
</dbReference>
<dbReference type="PROSITE" id="PS50096">
    <property type="entry name" value="IQ"/>
    <property type="match status" value="2"/>
</dbReference>
<dbReference type="Pfam" id="PF00612">
    <property type="entry name" value="IQ"/>
    <property type="match status" value="2"/>
</dbReference>
<keyword evidence="1" id="KW-0112">Calmodulin-binding</keyword>
<dbReference type="SMART" id="SM00015">
    <property type="entry name" value="IQ"/>
    <property type="match status" value="2"/>
</dbReference>
<evidence type="ECO:0000313" key="7">
    <source>
        <dbReference type="EMBL" id="EYU25070.1"/>
    </source>
</evidence>
<feature type="compositionally biased region" description="Polar residues" evidence="5">
    <location>
        <begin position="302"/>
        <end position="321"/>
    </location>
</feature>
<evidence type="ECO:0000256" key="1">
    <source>
        <dbReference type="ARBA" id="ARBA00022860"/>
    </source>
</evidence>
<dbReference type="Proteomes" id="UP000030748">
    <property type="component" value="Unassembled WGS sequence"/>
</dbReference>
<dbReference type="AlphaFoldDB" id="A0A022QEZ2"/>
<dbReference type="CDD" id="cd23767">
    <property type="entry name" value="IQCD"/>
    <property type="match status" value="1"/>
</dbReference>
<feature type="domain" description="DUF4005" evidence="6">
    <location>
        <begin position="310"/>
        <end position="402"/>
    </location>
</feature>
<feature type="region of interest" description="Disordered" evidence="5">
    <location>
        <begin position="1"/>
        <end position="62"/>
    </location>
</feature>
<comment type="similarity">
    <text evidence="2">Belongs to the IQD family.</text>
</comment>
<evidence type="ECO:0000256" key="4">
    <source>
        <dbReference type="ARBA" id="ARBA00045534"/>
    </source>
</evidence>
<name>A0A022QEZ2_ERYGU</name>
<sequence>MGKTGKWFRSLLTSKKSPPGSSSPQTAAAPAKEKEKKKSKWALSKSNYNKLQNGEPSASRYTEGMDANKHAIAVAAATAAVAEAALAAAQAAAEVVRLTSGGGSGRNVVRSYIGGDRRRVTAAIKIQSAFRAYLARRALRALKGLVKLQAIVRGHIVRKQSAEMLRRMQSMARIQARASAHRSYLPDFSDSRRPGIVNPRNYYQRLTNTKHGGSMTNQYNSRLHTSNNSMNEEEASEWLDEDHWMEQQSTWDRHRHYDNETSDKILEVDTWKPLRHVSRRADRTFPTSQSFSEKLQKPIINPSVSSESSPRVCGSSSSTRPNVDHLRGVVTPTRSECSRSLFGDYYYRNYMANTESSRAKVRSQSVPKQRLGTSSNVGRNLWELDSENGLRGNASLHQGAPYGFSSTYG</sequence>
<dbReference type="STRING" id="4155.A0A022QEZ2"/>
<dbReference type="PANTHER" id="PTHR32295">
    <property type="entry name" value="IQ-DOMAIN 5-RELATED"/>
    <property type="match status" value="1"/>
</dbReference>
<proteinExistence type="inferred from homology"/>
<dbReference type="Pfam" id="PF13178">
    <property type="entry name" value="DUF4005"/>
    <property type="match status" value="1"/>
</dbReference>
<dbReference type="InterPro" id="IPR027417">
    <property type="entry name" value="P-loop_NTPase"/>
</dbReference>
<dbReference type="PhylomeDB" id="A0A022QEZ2"/>
<comment type="function">
    <text evidence="4">May be involved in cooperative interactions with calmodulins or calmodulin-like proteins. Recruits calmodulin proteins to microtubules, thus being a potential scaffold in cellular signaling and trafficking. May associate with nucleic acids and regulate gene expression at the transcriptional or post-transcriptional level.</text>
</comment>
<dbReference type="Gene3D" id="1.20.5.190">
    <property type="match status" value="1"/>
</dbReference>
<dbReference type="eggNOG" id="ENOG502QUBM">
    <property type="taxonomic scope" value="Eukaryota"/>
</dbReference>
<evidence type="ECO:0000256" key="5">
    <source>
        <dbReference type="SAM" id="MobiDB-lite"/>
    </source>
</evidence>
<dbReference type="PANTHER" id="PTHR32295:SF174">
    <property type="entry name" value="PROTEIN IQ-DOMAIN 24"/>
    <property type="match status" value="1"/>
</dbReference>
<organism evidence="7 8">
    <name type="scientific">Erythranthe guttata</name>
    <name type="common">Yellow monkey flower</name>
    <name type="synonym">Mimulus guttatus</name>
    <dbReference type="NCBI Taxonomy" id="4155"/>
    <lineage>
        <taxon>Eukaryota</taxon>
        <taxon>Viridiplantae</taxon>
        <taxon>Streptophyta</taxon>
        <taxon>Embryophyta</taxon>
        <taxon>Tracheophyta</taxon>
        <taxon>Spermatophyta</taxon>
        <taxon>Magnoliopsida</taxon>
        <taxon>eudicotyledons</taxon>
        <taxon>Gunneridae</taxon>
        <taxon>Pentapetalae</taxon>
        <taxon>asterids</taxon>
        <taxon>lamiids</taxon>
        <taxon>Lamiales</taxon>
        <taxon>Phrymaceae</taxon>
        <taxon>Erythranthe</taxon>
    </lineage>
</organism>
<dbReference type="SUPFAM" id="SSF52540">
    <property type="entry name" value="P-loop containing nucleoside triphosphate hydrolases"/>
    <property type="match status" value="1"/>
</dbReference>